<evidence type="ECO:0000313" key="4">
    <source>
        <dbReference type="EMBL" id="QJI03453.1"/>
    </source>
</evidence>
<dbReference type="AlphaFoldDB" id="A0A6H1ZJ58"/>
<reference evidence="1" key="1">
    <citation type="submission" date="2020-03" db="EMBL/GenBank/DDBJ databases">
        <title>The deep terrestrial virosphere.</title>
        <authorList>
            <person name="Holmfeldt K."/>
            <person name="Nilsson E."/>
            <person name="Simone D."/>
            <person name="Lopez-Fernandez M."/>
            <person name="Wu X."/>
            <person name="de Brujin I."/>
            <person name="Lundin D."/>
            <person name="Andersson A."/>
            <person name="Bertilsson S."/>
            <person name="Dopson M."/>
        </authorList>
    </citation>
    <scope>NUCLEOTIDE SEQUENCE</scope>
    <source>
        <strain evidence="3">MM415A00538</strain>
        <strain evidence="2">MM415B01762</strain>
        <strain evidence="1">TM448A00691</strain>
        <strain evidence="4">TM448B04544</strain>
    </source>
</reference>
<name>A0A6H1ZJ58_9ZZZZ</name>
<dbReference type="EMBL" id="MT142458">
    <property type="protein sequence ID" value="QJA81410.1"/>
    <property type="molecule type" value="Genomic_DNA"/>
</dbReference>
<protein>
    <submittedName>
        <fullName evidence="1">Uncharacterized protein</fullName>
    </submittedName>
</protein>
<accession>A0A6H1ZJ58</accession>
<sequence>MTDELKEIYDILYVIVRAIQHDIIGTEMLFEHVLNHKISHLPEDSLRIDDLINELLLKLNCVSKRYKKE</sequence>
<evidence type="ECO:0000313" key="1">
    <source>
        <dbReference type="EMBL" id="QJA47499.1"/>
    </source>
</evidence>
<dbReference type="EMBL" id="MT145089">
    <property type="protein sequence ID" value="QJI03453.1"/>
    <property type="molecule type" value="Genomic_DNA"/>
</dbReference>
<dbReference type="EMBL" id="MT144045">
    <property type="protein sequence ID" value="QJA47499.1"/>
    <property type="molecule type" value="Genomic_DNA"/>
</dbReference>
<evidence type="ECO:0000313" key="2">
    <source>
        <dbReference type="EMBL" id="QJA56945.1"/>
    </source>
</evidence>
<proteinExistence type="predicted"/>
<dbReference type="EMBL" id="MT141246">
    <property type="protein sequence ID" value="QJA56945.1"/>
    <property type="molecule type" value="Genomic_DNA"/>
</dbReference>
<organism evidence="1">
    <name type="scientific">viral metagenome</name>
    <dbReference type="NCBI Taxonomy" id="1070528"/>
    <lineage>
        <taxon>unclassified sequences</taxon>
        <taxon>metagenomes</taxon>
        <taxon>organismal metagenomes</taxon>
    </lineage>
</organism>
<gene>
    <name evidence="3" type="ORF">MM415A00538_0008</name>
    <name evidence="2" type="ORF">MM415B01762_0007</name>
    <name evidence="1" type="ORF">TM448A00691_0016</name>
    <name evidence="4" type="ORF">TM448B04544_0008</name>
</gene>
<evidence type="ECO:0000313" key="3">
    <source>
        <dbReference type="EMBL" id="QJA81410.1"/>
    </source>
</evidence>